<dbReference type="AlphaFoldDB" id="A0A1H0VQ72"/>
<keyword evidence="2" id="KW-1185">Reference proteome</keyword>
<dbReference type="Proteomes" id="UP000198597">
    <property type="component" value="Unassembled WGS sequence"/>
</dbReference>
<sequence>MNKNLIVEFLMGKIDYSKEDQQIIDGIEDAKLEMQVASCMFESVNDPQLIEVAIYSQEAAKKRYEYLLSLAKERQITRAITTFY</sequence>
<dbReference type="Pfam" id="PF10704">
    <property type="entry name" value="DUF2508"/>
    <property type="match status" value="1"/>
</dbReference>
<dbReference type="EMBL" id="FNJM01000018">
    <property type="protein sequence ID" value="SDP80328.1"/>
    <property type="molecule type" value="Genomic_DNA"/>
</dbReference>
<proteinExistence type="predicted"/>
<protein>
    <recommendedName>
        <fullName evidence="3">DUF2508 domain-containing protein</fullName>
    </recommendedName>
</protein>
<dbReference type="STRING" id="94869.SAMN04488529_11833"/>
<evidence type="ECO:0008006" key="3">
    <source>
        <dbReference type="Google" id="ProtNLM"/>
    </source>
</evidence>
<evidence type="ECO:0000313" key="1">
    <source>
        <dbReference type="EMBL" id="SDP80328.1"/>
    </source>
</evidence>
<evidence type="ECO:0000313" key="2">
    <source>
        <dbReference type="Proteomes" id="UP000198597"/>
    </source>
</evidence>
<accession>A0A1H0VQ72</accession>
<reference evidence="1 2" key="1">
    <citation type="submission" date="2016-10" db="EMBL/GenBank/DDBJ databases">
        <authorList>
            <person name="de Groot N.N."/>
        </authorList>
    </citation>
    <scope>NUCLEOTIDE SEQUENCE [LARGE SCALE GENOMIC DNA]</scope>
    <source>
        <strain evidence="1 2">DSM 12272</strain>
    </source>
</reference>
<organism evidence="1 2">
    <name type="scientific">Clostridium gasigenes</name>
    <dbReference type="NCBI Taxonomy" id="94869"/>
    <lineage>
        <taxon>Bacteria</taxon>
        <taxon>Bacillati</taxon>
        <taxon>Bacillota</taxon>
        <taxon>Clostridia</taxon>
        <taxon>Eubacteriales</taxon>
        <taxon>Clostridiaceae</taxon>
        <taxon>Clostridium</taxon>
    </lineage>
</organism>
<name>A0A1H0VQ72_9CLOT</name>
<dbReference type="OrthoDB" id="1809893at2"/>
<dbReference type="InterPro" id="IPR019644">
    <property type="entry name" value="DUF2508"/>
</dbReference>
<gene>
    <name evidence="1" type="ORF">SAMN04488529_11833</name>
</gene>
<dbReference type="RefSeq" id="WP_089972989.1">
    <property type="nucleotide sequence ID" value="NZ_FNJM01000018.1"/>
</dbReference>